<accession>A0A6T8MCT8</accession>
<dbReference type="AlphaFoldDB" id="A0A6T8MCT8"/>
<feature type="compositionally biased region" description="Basic and acidic residues" evidence="2">
    <location>
        <begin position="88"/>
        <end position="97"/>
    </location>
</feature>
<protein>
    <submittedName>
        <fullName evidence="3">Uncharacterized protein</fullName>
    </submittedName>
</protein>
<dbReference type="EMBL" id="HBFK01024334">
    <property type="protein sequence ID" value="CAD8748487.1"/>
    <property type="molecule type" value="Transcribed_RNA"/>
</dbReference>
<evidence type="ECO:0000256" key="1">
    <source>
        <dbReference type="SAM" id="Coils"/>
    </source>
</evidence>
<feature type="region of interest" description="Disordered" evidence="2">
    <location>
        <begin position="20"/>
        <end position="97"/>
    </location>
</feature>
<name>A0A6T8MCT8_HEMAN</name>
<proteinExistence type="predicted"/>
<keyword evidence="1" id="KW-0175">Coiled coil</keyword>
<evidence type="ECO:0000256" key="2">
    <source>
        <dbReference type="SAM" id="MobiDB-lite"/>
    </source>
</evidence>
<feature type="coiled-coil region" evidence="1">
    <location>
        <begin position="97"/>
        <end position="148"/>
    </location>
</feature>
<reference evidence="3" key="1">
    <citation type="submission" date="2021-01" db="EMBL/GenBank/DDBJ databases">
        <authorList>
            <person name="Corre E."/>
            <person name="Pelletier E."/>
            <person name="Niang G."/>
            <person name="Scheremetjew M."/>
            <person name="Finn R."/>
            <person name="Kale V."/>
            <person name="Holt S."/>
            <person name="Cochrane G."/>
            <person name="Meng A."/>
            <person name="Brown T."/>
            <person name="Cohen L."/>
        </authorList>
    </citation>
    <scope>NUCLEOTIDE SEQUENCE</scope>
    <source>
        <strain evidence="3">CCMP441</strain>
    </source>
</reference>
<sequence length="151" mass="16615">MARNLISSLDRHVEKVRGELAGGLQKVADKTGTLLSPHEKRNPPPPPETLPRGAPGLPGGGLQYRETVCGIQGGGEHGESLGESPGRGAREGGRESLAEARRVVSCIEEEVRELQREEKEWRNVLAEMKDLQARQEREYRRVEDAMARTGV</sequence>
<gene>
    <name evidence="3" type="ORF">HAND1043_LOCUS14984</name>
</gene>
<organism evidence="3">
    <name type="scientific">Hemiselmis andersenii</name>
    <name type="common">Cryptophyte alga</name>
    <dbReference type="NCBI Taxonomy" id="464988"/>
    <lineage>
        <taxon>Eukaryota</taxon>
        <taxon>Cryptophyceae</taxon>
        <taxon>Cryptomonadales</taxon>
        <taxon>Hemiselmidaceae</taxon>
        <taxon>Hemiselmis</taxon>
    </lineage>
</organism>
<evidence type="ECO:0000313" key="3">
    <source>
        <dbReference type="EMBL" id="CAD8748487.1"/>
    </source>
</evidence>